<dbReference type="SUPFAM" id="SSF48452">
    <property type="entry name" value="TPR-like"/>
    <property type="match status" value="1"/>
</dbReference>
<feature type="domain" description="HTH cro/C1-type" evidence="2">
    <location>
        <begin position="7"/>
        <end position="60"/>
    </location>
</feature>
<protein>
    <submittedName>
        <fullName evidence="3">Helix-turn-helix transcriptional regulator</fullName>
    </submittedName>
</protein>
<name>A0AAJ1K189_9BACI</name>
<dbReference type="RefSeq" id="WP_001020656.1">
    <property type="nucleotide sequence ID" value="NZ_CP040515.1"/>
</dbReference>
<dbReference type="AlphaFoldDB" id="A0AAJ1K189"/>
<dbReference type="EMBL" id="JARPRR010000005">
    <property type="protein sequence ID" value="MDG0952586.1"/>
    <property type="molecule type" value="Genomic_DNA"/>
</dbReference>
<dbReference type="Proteomes" id="UP001216801">
    <property type="component" value="Unassembled WGS sequence"/>
</dbReference>
<evidence type="ECO:0000313" key="4">
    <source>
        <dbReference type="Proteomes" id="UP001216801"/>
    </source>
</evidence>
<dbReference type="SUPFAM" id="SSF47413">
    <property type="entry name" value="lambda repressor-like DNA-binding domains"/>
    <property type="match status" value="1"/>
</dbReference>
<sequence length="409" mass="48398">MNIGQIIKLNRIKKGITQGELCKEICSITHLSKIESGTTNVTSDVIELICKRLSISIEEETHQYEYSEELLEEFYNSIVYLDTPTATTLIDKLEDMDDYIQLTPLKFKVLLYKLRYLLMMNLKKEAKDLAEFLEENQKLLEESDFNSLIYCLGVYYTWSGDSVKSLTYLNKLDNLIDKDGDYSYYLSLAYYHNKSYINSYHYIIIALDLFRYNNNFKRIIDAEMLLALLLSSGERIGIEQSLDKFQKLLLLLRDMDDSERKSKIYHNIGYNYLLLKDYQQAANYYRMSMQLKDKNSYIYLTSLYSYIHCSFKLKNHIDDCNTLKKFILDGIIISKQIKEKKYYLLFNILLMKYNQDDQLYDYIYEEALPFFTKNNCISEAKEYGKLAFNHFQNKKSYQKSTEIASSILK</sequence>
<evidence type="ECO:0000313" key="3">
    <source>
        <dbReference type="EMBL" id="MDG0952586.1"/>
    </source>
</evidence>
<dbReference type="Gene3D" id="1.25.40.10">
    <property type="entry name" value="Tetratricopeptide repeat domain"/>
    <property type="match status" value="1"/>
</dbReference>
<gene>
    <name evidence="3" type="ORF">P6U19_08275</name>
</gene>
<dbReference type="CDD" id="cd00093">
    <property type="entry name" value="HTH_XRE"/>
    <property type="match status" value="1"/>
</dbReference>
<dbReference type="PROSITE" id="PS50005">
    <property type="entry name" value="TPR"/>
    <property type="match status" value="1"/>
</dbReference>
<evidence type="ECO:0000259" key="2">
    <source>
        <dbReference type="PROSITE" id="PS50943"/>
    </source>
</evidence>
<dbReference type="Pfam" id="PF01381">
    <property type="entry name" value="HTH_3"/>
    <property type="match status" value="1"/>
</dbReference>
<dbReference type="SMART" id="SM00530">
    <property type="entry name" value="HTH_XRE"/>
    <property type="match status" value="1"/>
</dbReference>
<dbReference type="PROSITE" id="PS50943">
    <property type="entry name" value="HTH_CROC1"/>
    <property type="match status" value="1"/>
</dbReference>
<feature type="repeat" description="TPR" evidence="1">
    <location>
        <begin position="262"/>
        <end position="295"/>
    </location>
</feature>
<dbReference type="InterPro" id="IPR019734">
    <property type="entry name" value="TPR_rpt"/>
</dbReference>
<proteinExistence type="predicted"/>
<dbReference type="Gene3D" id="1.10.260.40">
    <property type="entry name" value="lambda repressor-like DNA-binding domains"/>
    <property type="match status" value="1"/>
</dbReference>
<keyword evidence="1" id="KW-0802">TPR repeat</keyword>
<evidence type="ECO:0000256" key="1">
    <source>
        <dbReference type="PROSITE-ProRule" id="PRU00339"/>
    </source>
</evidence>
<organism evidence="3 4">
    <name type="scientific">Bacillus paranthracis</name>
    <dbReference type="NCBI Taxonomy" id="2026186"/>
    <lineage>
        <taxon>Bacteria</taxon>
        <taxon>Bacillati</taxon>
        <taxon>Bacillota</taxon>
        <taxon>Bacilli</taxon>
        <taxon>Bacillales</taxon>
        <taxon>Bacillaceae</taxon>
        <taxon>Bacillus</taxon>
        <taxon>Bacillus cereus group</taxon>
    </lineage>
</organism>
<dbReference type="GO" id="GO:0003677">
    <property type="term" value="F:DNA binding"/>
    <property type="evidence" value="ECO:0007669"/>
    <property type="project" value="InterPro"/>
</dbReference>
<dbReference type="InterPro" id="IPR011990">
    <property type="entry name" value="TPR-like_helical_dom_sf"/>
</dbReference>
<comment type="caution">
    <text evidence="3">The sequence shown here is derived from an EMBL/GenBank/DDBJ whole genome shotgun (WGS) entry which is preliminary data.</text>
</comment>
<dbReference type="InterPro" id="IPR001387">
    <property type="entry name" value="Cro/C1-type_HTH"/>
</dbReference>
<dbReference type="InterPro" id="IPR010982">
    <property type="entry name" value="Lambda_DNA-bd_dom_sf"/>
</dbReference>
<reference evidence="3" key="1">
    <citation type="submission" date="2023-03" db="EMBL/GenBank/DDBJ databases">
        <title>Genetic diversity of Bacillus cereus sensu lato isolates from Slovenia.</title>
        <authorList>
            <person name="Abdelli M."/>
        </authorList>
    </citation>
    <scope>NUCLEOTIDE SEQUENCE</scope>
    <source>
        <strain evidence="3">SIBC39</strain>
    </source>
</reference>
<accession>A0AAJ1K189</accession>